<dbReference type="EMBL" id="MHNF01000060">
    <property type="protein sequence ID" value="OGZ39417.1"/>
    <property type="molecule type" value="Genomic_DNA"/>
</dbReference>
<proteinExistence type="predicted"/>
<dbReference type="AlphaFoldDB" id="A0A1G2FNL5"/>
<dbReference type="Proteomes" id="UP000177126">
    <property type="component" value="Unassembled WGS sequence"/>
</dbReference>
<evidence type="ECO:0000313" key="2">
    <source>
        <dbReference type="Proteomes" id="UP000177126"/>
    </source>
</evidence>
<name>A0A1G2FNL5_9BACT</name>
<organism evidence="1 2">
    <name type="scientific">Candidatus Portnoybacteria bacterium RIFCSPLOWO2_02_FULL_39_11</name>
    <dbReference type="NCBI Taxonomy" id="1802001"/>
    <lineage>
        <taxon>Bacteria</taxon>
        <taxon>Candidatus Portnoyibacteriota</taxon>
    </lineage>
</organism>
<protein>
    <submittedName>
        <fullName evidence="1">Uncharacterized protein</fullName>
    </submittedName>
</protein>
<accession>A0A1G2FNL5</accession>
<reference evidence="1 2" key="1">
    <citation type="journal article" date="2016" name="Nat. Commun.">
        <title>Thousands of microbial genomes shed light on interconnected biogeochemical processes in an aquifer system.</title>
        <authorList>
            <person name="Anantharaman K."/>
            <person name="Brown C.T."/>
            <person name="Hug L.A."/>
            <person name="Sharon I."/>
            <person name="Castelle C.J."/>
            <person name="Probst A.J."/>
            <person name="Thomas B.C."/>
            <person name="Singh A."/>
            <person name="Wilkins M.J."/>
            <person name="Karaoz U."/>
            <person name="Brodie E.L."/>
            <person name="Williams K.H."/>
            <person name="Hubbard S.S."/>
            <person name="Banfield J.F."/>
        </authorList>
    </citation>
    <scope>NUCLEOTIDE SEQUENCE [LARGE SCALE GENOMIC DNA]</scope>
</reference>
<sequence>MLKHSQKPQVIATFLRKRLPPKKSLGRTSFCPTARRALLRRAARIHRDKINGQLCEPPTK</sequence>
<evidence type="ECO:0000313" key="1">
    <source>
        <dbReference type="EMBL" id="OGZ39417.1"/>
    </source>
</evidence>
<gene>
    <name evidence="1" type="ORF">A3B04_03655</name>
</gene>
<comment type="caution">
    <text evidence="1">The sequence shown here is derived from an EMBL/GenBank/DDBJ whole genome shotgun (WGS) entry which is preliminary data.</text>
</comment>